<dbReference type="SMART" id="SM00471">
    <property type="entry name" value="HDc"/>
    <property type="match status" value="1"/>
</dbReference>
<reference evidence="3" key="1">
    <citation type="journal article" date="2008" name="Genome Res.">
        <title>The genome of Pelotomaculum thermopropionicum reveals niche-associated evolution in anaerobic microbiota.</title>
        <authorList>
            <person name="Kosaka T."/>
            <person name="Kato S."/>
            <person name="Shimoyama T."/>
            <person name="Ishii S."/>
            <person name="Abe T."/>
            <person name="Watanabe K."/>
        </authorList>
    </citation>
    <scope>NUCLEOTIDE SEQUENCE [LARGE SCALE GENOMIC DNA]</scope>
    <source>
        <strain evidence="3">DSM 13744 / JCM 10971 / SI</strain>
    </source>
</reference>
<dbReference type="InterPro" id="IPR037522">
    <property type="entry name" value="HD_GYP_dom"/>
</dbReference>
<gene>
    <name evidence="2" type="ordered locus">PTH_2247</name>
</gene>
<feature type="domain" description="HD-GYP" evidence="1">
    <location>
        <begin position="1"/>
        <end position="179"/>
    </location>
</feature>
<evidence type="ECO:0000313" key="2">
    <source>
        <dbReference type="EMBL" id="BAF60428.1"/>
    </source>
</evidence>
<dbReference type="eggNOG" id="COG3437">
    <property type="taxonomic scope" value="Bacteria"/>
</dbReference>
<dbReference type="CDD" id="cd00077">
    <property type="entry name" value="HDc"/>
    <property type="match status" value="1"/>
</dbReference>
<dbReference type="Gene3D" id="1.10.3210.10">
    <property type="entry name" value="Hypothetical protein af1432"/>
    <property type="match status" value="1"/>
</dbReference>
<protein>
    <submittedName>
        <fullName evidence="2">HD-GYP domain</fullName>
    </submittedName>
</protein>
<dbReference type="KEGG" id="pth:PTH_2247"/>
<dbReference type="AlphaFoldDB" id="A5D004"/>
<organism evidence="2 3">
    <name type="scientific">Pelotomaculum thermopropionicum (strain DSM 13744 / JCM 10971 / SI)</name>
    <dbReference type="NCBI Taxonomy" id="370438"/>
    <lineage>
        <taxon>Bacteria</taxon>
        <taxon>Bacillati</taxon>
        <taxon>Bacillota</taxon>
        <taxon>Clostridia</taxon>
        <taxon>Eubacteriales</taxon>
        <taxon>Desulfotomaculaceae</taxon>
        <taxon>Pelotomaculum</taxon>
    </lineage>
</organism>
<dbReference type="HOGENOM" id="CLU_000445_92_3_9"/>
<dbReference type="InterPro" id="IPR003607">
    <property type="entry name" value="HD/PDEase_dom"/>
</dbReference>
<dbReference type="EMBL" id="AP009389">
    <property type="protein sequence ID" value="BAF60428.1"/>
    <property type="molecule type" value="Genomic_DNA"/>
</dbReference>
<name>A5D004_PELTS</name>
<accession>A5D004</accession>
<dbReference type="PANTHER" id="PTHR43155:SF2">
    <property type="entry name" value="CYCLIC DI-GMP PHOSPHODIESTERASE PA4108"/>
    <property type="match status" value="1"/>
</dbReference>
<sequence length="179" mass="19016">MSMLQAARQALATAPPCLEAHSRRVALLALGAAKLLRLPDPVLIAQAAYMHDLGKTNWPQELFTKYPLNTFDWALVKVHPVAGENLALELCPDLPPLARALIRGHHERPGGKGYPDGLAEPGVEILLLAACDAYDAMTGERAYRSGGPLSVEAALLEVARFTPARVVAALAGAVVRKAG</sequence>
<evidence type="ECO:0000259" key="1">
    <source>
        <dbReference type="PROSITE" id="PS51832"/>
    </source>
</evidence>
<proteinExistence type="predicted"/>
<dbReference type="Pfam" id="PF13487">
    <property type="entry name" value="HD_5"/>
    <property type="match status" value="1"/>
</dbReference>
<evidence type="ECO:0000313" key="3">
    <source>
        <dbReference type="Proteomes" id="UP000006556"/>
    </source>
</evidence>
<keyword evidence="3" id="KW-1185">Reference proteome</keyword>
<dbReference type="Proteomes" id="UP000006556">
    <property type="component" value="Chromosome"/>
</dbReference>
<dbReference type="PANTHER" id="PTHR43155">
    <property type="entry name" value="CYCLIC DI-GMP PHOSPHODIESTERASE PA4108-RELATED"/>
    <property type="match status" value="1"/>
</dbReference>
<dbReference type="PROSITE" id="PS51832">
    <property type="entry name" value="HD_GYP"/>
    <property type="match status" value="1"/>
</dbReference>
<dbReference type="STRING" id="370438.PTH_2247"/>
<dbReference type="SUPFAM" id="SSF109604">
    <property type="entry name" value="HD-domain/PDEase-like"/>
    <property type="match status" value="1"/>
</dbReference>